<dbReference type="Proteomes" id="UP000646308">
    <property type="component" value="Unassembled WGS sequence"/>
</dbReference>
<feature type="transmembrane region" description="Helical" evidence="1">
    <location>
        <begin position="12"/>
        <end position="32"/>
    </location>
</feature>
<accession>A0A242VEN8</accession>
<keyword evidence="1" id="KW-0472">Membrane</keyword>
<evidence type="ECO:0000313" key="2">
    <source>
        <dbReference type="EMBL" id="NJI02040.1"/>
    </source>
</evidence>
<feature type="transmembrane region" description="Helical" evidence="1">
    <location>
        <begin position="38"/>
        <end position="62"/>
    </location>
</feature>
<keyword evidence="1" id="KW-0812">Transmembrane</keyword>
<proteinExistence type="predicted"/>
<comment type="caution">
    <text evidence="2">The sequence shown here is derived from an EMBL/GenBank/DDBJ whole genome shotgun (WGS) entry which is preliminary data.</text>
</comment>
<organism evidence="2 5">
    <name type="scientific">Staphylococcus agnetis</name>
    <dbReference type="NCBI Taxonomy" id="985762"/>
    <lineage>
        <taxon>Bacteria</taxon>
        <taxon>Bacillati</taxon>
        <taxon>Bacillota</taxon>
        <taxon>Bacilli</taxon>
        <taxon>Bacillales</taxon>
        <taxon>Staphylococcaceae</taxon>
        <taxon>Staphylococcus</taxon>
    </lineage>
</organism>
<feature type="transmembrane region" description="Helical" evidence="1">
    <location>
        <begin position="69"/>
        <end position="90"/>
    </location>
</feature>
<dbReference type="EMBL" id="NEFX01000014">
    <property type="protein sequence ID" value="OTW30830.1"/>
    <property type="molecule type" value="Genomic_DNA"/>
</dbReference>
<dbReference type="KEGG" id="sagq:EP23_11900"/>
<protein>
    <submittedName>
        <fullName evidence="2">Uncharacterized protein</fullName>
    </submittedName>
</protein>
<reference evidence="2" key="2">
    <citation type="submission" date="2019-11" db="EMBL/GenBank/DDBJ databases">
        <title>Whole genome comparisons of Staphylococcus agnetis isolates from cattle and chickens.</title>
        <authorList>
            <person name="Rhoads D."/>
            <person name="Shwani A."/>
            <person name="Adkins P."/>
            <person name="Calcutt M."/>
            <person name="Middleton J."/>
        </authorList>
    </citation>
    <scope>NUCLEOTIDE SEQUENCE</scope>
    <source>
        <strain evidence="2">1387</strain>
    </source>
</reference>
<dbReference type="Proteomes" id="UP000195208">
    <property type="component" value="Unassembled WGS sequence"/>
</dbReference>
<evidence type="ECO:0000313" key="5">
    <source>
        <dbReference type="Proteomes" id="UP000646308"/>
    </source>
</evidence>
<dbReference type="OrthoDB" id="2411736at2"/>
<evidence type="ECO:0000256" key="1">
    <source>
        <dbReference type="SAM" id="Phobius"/>
    </source>
</evidence>
<dbReference type="EMBL" id="WMFL01000058">
    <property type="protein sequence ID" value="NJI02040.1"/>
    <property type="molecule type" value="Genomic_DNA"/>
</dbReference>
<dbReference type="RefSeq" id="WP_060552417.1">
    <property type="nucleotide sequence ID" value="NZ_CP009623.1"/>
</dbReference>
<sequence length="94" mass="10761">MAHDSKRQQFVFMRNMIALPYVLFAILMMMVVLFSPQLIWFVAITGVFMVYHVIATFIAFLLKYGKICLILLFMTLCVVGGFAAILHVFLTLHA</sequence>
<keyword evidence="1" id="KW-1133">Transmembrane helix</keyword>
<evidence type="ECO:0000313" key="4">
    <source>
        <dbReference type="Proteomes" id="UP000195208"/>
    </source>
</evidence>
<reference evidence="3 4" key="1">
    <citation type="submission" date="2017-04" db="EMBL/GenBank/DDBJ databases">
        <title>Staphylococcus agnetis, a potential pathogen in the broiler production.</title>
        <authorList>
            <person name="Poulsen L."/>
        </authorList>
    </citation>
    <scope>NUCLEOTIDE SEQUENCE [LARGE SCALE GENOMIC DNA]</scope>
    <source>
        <strain evidence="3 4">723_310714_2_2_spleen</strain>
    </source>
</reference>
<dbReference type="AlphaFoldDB" id="A0A242VEN8"/>
<name>A0A242VEN8_9STAP</name>
<keyword evidence="4" id="KW-1185">Reference proteome</keyword>
<gene>
    <name evidence="3" type="ORF">B9M88_07200</name>
    <name evidence="2" type="ORF">GLV84_04090</name>
</gene>
<evidence type="ECO:0000313" key="3">
    <source>
        <dbReference type="EMBL" id="OTW30830.1"/>
    </source>
</evidence>
<dbReference type="GeneID" id="57690882"/>